<keyword evidence="1" id="KW-0472">Membrane</keyword>
<sequence length="50" mass="5786">MDIELQIVLISIVAMIGIVGMPLYAFWMLWKKSGDAKHAQEEKQHRHQHG</sequence>
<dbReference type="EMBL" id="CP140153">
    <property type="protein sequence ID" value="WQH15595.1"/>
    <property type="molecule type" value="Genomic_DNA"/>
</dbReference>
<dbReference type="RefSeq" id="WP_322520622.1">
    <property type="nucleotide sequence ID" value="NZ_CP140153.1"/>
</dbReference>
<dbReference type="Proteomes" id="UP001327459">
    <property type="component" value="Chromosome"/>
</dbReference>
<evidence type="ECO:0008006" key="4">
    <source>
        <dbReference type="Google" id="ProtNLM"/>
    </source>
</evidence>
<protein>
    <recommendedName>
        <fullName evidence="4">DUF3149 domain-containing protein</fullName>
    </recommendedName>
</protein>
<evidence type="ECO:0000313" key="2">
    <source>
        <dbReference type="EMBL" id="WQH15595.1"/>
    </source>
</evidence>
<gene>
    <name evidence="2" type="ORF">SR882_07440</name>
</gene>
<name>A0ABZ0YTU9_9GAMM</name>
<reference evidence="2 3" key="1">
    <citation type="submission" date="2023-11" db="EMBL/GenBank/DDBJ databases">
        <title>MicrobeMod: A computational toolkit for identifying prokaryotic methylation and restriction-modification with nanopore sequencing.</title>
        <authorList>
            <person name="Crits-Christoph A."/>
            <person name="Kang S.C."/>
            <person name="Lee H."/>
            <person name="Ostrov N."/>
        </authorList>
    </citation>
    <scope>NUCLEOTIDE SEQUENCE [LARGE SCALE GENOMIC DNA]</scope>
    <source>
        <strain evidence="2 3">ATCC 49870</strain>
    </source>
</reference>
<keyword evidence="1" id="KW-0812">Transmembrane</keyword>
<accession>A0ABZ0YTU9</accession>
<evidence type="ECO:0000256" key="1">
    <source>
        <dbReference type="SAM" id="Phobius"/>
    </source>
</evidence>
<proteinExistence type="predicted"/>
<organism evidence="2 3">
    <name type="scientific">Guyparkeria halophila</name>
    <dbReference type="NCBI Taxonomy" id="47960"/>
    <lineage>
        <taxon>Bacteria</taxon>
        <taxon>Pseudomonadati</taxon>
        <taxon>Pseudomonadota</taxon>
        <taxon>Gammaproteobacteria</taxon>
        <taxon>Chromatiales</taxon>
        <taxon>Thioalkalibacteraceae</taxon>
        <taxon>Guyparkeria</taxon>
    </lineage>
</organism>
<keyword evidence="3" id="KW-1185">Reference proteome</keyword>
<keyword evidence="1" id="KW-1133">Transmembrane helix</keyword>
<feature type="transmembrane region" description="Helical" evidence="1">
    <location>
        <begin position="6"/>
        <end position="30"/>
    </location>
</feature>
<evidence type="ECO:0000313" key="3">
    <source>
        <dbReference type="Proteomes" id="UP001327459"/>
    </source>
</evidence>